<dbReference type="Gene3D" id="2.40.160.210">
    <property type="entry name" value="Acyl-CoA thioesterase, double hotdog domain"/>
    <property type="match status" value="1"/>
</dbReference>
<name>A0A4P9VZ67_9FUNG</name>
<dbReference type="AlphaFoldDB" id="A0A4P9VZ67"/>
<dbReference type="InterPro" id="IPR029069">
    <property type="entry name" value="HotDog_dom_sf"/>
</dbReference>
<dbReference type="PANTHER" id="PTHR38110">
    <property type="entry name" value="CHROMOSOME 23, WHOLE GENOME SHOTGUN SEQUENCE"/>
    <property type="match status" value="1"/>
</dbReference>
<dbReference type="InterPro" id="IPR052389">
    <property type="entry name" value="Sec_Metab_Biosynth-Assoc"/>
</dbReference>
<dbReference type="EMBL" id="KZ999927">
    <property type="protein sequence ID" value="RKO84602.1"/>
    <property type="molecule type" value="Genomic_DNA"/>
</dbReference>
<dbReference type="PANTHER" id="PTHR38110:SF1">
    <property type="entry name" value="THIOESTERASE DOMAIN-CONTAINING PROTEIN"/>
    <property type="match status" value="1"/>
</dbReference>
<gene>
    <name evidence="2" type="ORF">BDK51DRAFT_48078</name>
</gene>
<evidence type="ECO:0000313" key="2">
    <source>
        <dbReference type="EMBL" id="RKO84602.1"/>
    </source>
</evidence>
<dbReference type="InterPro" id="IPR049449">
    <property type="entry name" value="TesB_ACOT8-like_N"/>
</dbReference>
<dbReference type="SUPFAM" id="SSF54637">
    <property type="entry name" value="Thioesterase/thiol ester dehydrase-isomerase"/>
    <property type="match status" value="1"/>
</dbReference>
<dbReference type="Pfam" id="PF13622">
    <property type="entry name" value="4HBT_3"/>
    <property type="match status" value="1"/>
</dbReference>
<reference evidence="3" key="1">
    <citation type="journal article" date="2018" name="Nat. Microbiol.">
        <title>Leveraging single-cell genomics to expand the fungal tree of life.</title>
        <authorList>
            <person name="Ahrendt S.R."/>
            <person name="Quandt C.A."/>
            <person name="Ciobanu D."/>
            <person name="Clum A."/>
            <person name="Salamov A."/>
            <person name="Andreopoulos B."/>
            <person name="Cheng J.F."/>
            <person name="Woyke T."/>
            <person name="Pelin A."/>
            <person name="Henrissat B."/>
            <person name="Reynolds N.K."/>
            <person name="Benny G.L."/>
            <person name="Smith M.E."/>
            <person name="James T.Y."/>
            <person name="Grigoriev I.V."/>
        </authorList>
    </citation>
    <scope>NUCLEOTIDE SEQUENCE [LARGE SCALE GENOMIC DNA]</scope>
</reference>
<feature type="domain" description="Acyl-CoA thioesterase-like N-terminal HotDog" evidence="1">
    <location>
        <begin position="38"/>
        <end position="116"/>
    </location>
</feature>
<dbReference type="OrthoDB" id="2133080at2759"/>
<dbReference type="InterPro" id="IPR042171">
    <property type="entry name" value="Acyl-CoA_hotdog"/>
</dbReference>
<dbReference type="Proteomes" id="UP000269721">
    <property type="component" value="Unassembled WGS sequence"/>
</dbReference>
<evidence type="ECO:0000259" key="1">
    <source>
        <dbReference type="Pfam" id="PF13622"/>
    </source>
</evidence>
<keyword evidence="3" id="KW-1185">Reference proteome</keyword>
<sequence length="267" mass="28442">MFARASAYDHDIRVTRISPAAGCDASYEAEIAGASNVAPQGGYLLAVVFNAVLTYFAGQGQGRPVSMDVSFMNPSTTGPCRIDLSLISAGRSTTVARATLYQPAAKSPRVQAVVTMASPGGPFVPPHRTTPDWSLPIKSSLTHFVPPAGALDLADFYIAEPEGGDGDKESLGWGELRGRLCDDWKAVAVFLDWISFPSRPTKSEAPTAPSLLLGPDHEIHALFHAAPPAGNTGIMVHHVAVPDLDRDHHVVDGELRDKDGRLLVTLR</sequence>
<accession>A0A4P9VZ67</accession>
<organism evidence="2 3">
    <name type="scientific">Blyttiomyces helicus</name>
    <dbReference type="NCBI Taxonomy" id="388810"/>
    <lineage>
        <taxon>Eukaryota</taxon>
        <taxon>Fungi</taxon>
        <taxon>Fungi incertae sedis</taxon>
        <taxon>Chytridiomycota</taxon>
        <taxon>Chytridiomycota incertae sedis</taxon>
        <taxon>Chytridiomycetes</taxon>
        <taxon>Chytridiomycetes incertae sedis</taxon>
        <taxon>Blyttiomyces</taxon>
    </lineage>
</organism>
<evidence type="ECO:0000313" key="3">
    <source>
        <dbReference type="Proteomes" id="UP000269721"/>
    </source>
</evidence>
<proteinExistence type="predicted"/>
<protein>
    <submittedName>
        <fullName evidence="2">Thioesterase-like superfamily-domain-containing protein</fullName>
    </submittedName>
</protein>